<name>A0A370FJ06_9BURK</name>
<dbReference type="InterPro" id="IPR050469">
    <property type="entry name" value="Diguanylate_Cyclase"/>
</dbReference>
<evidence type="ECO:0000256" key="1">
    <source>
        <dbReference type="ARBA" id="ARBA00012528"/>
    </source>
</evidence>
<evidence type="ECO:0000256" key="3">
    <source>
        <dbReference type="SAM" id="Phobius"/>
    </source>
</evidence>
<dbReference type="GO" id="GO:0052621">
    <property type="term" value="F:diguanylate cyclase activity"/>
    <property type="evidence" value="ECO:0007669"/>
    <property type="project" value="UniProtKB-EC"/>
</dbReference>
<feature type="transmembrane region" description="Helical" evidence="3">
    <location>
        <begin position="80"/>
        <end position="102"/>
    </location>
</feature>
<organism evidence="5 6">
    <name type="scientific">Pseudacidovorax intermedius</name>
    <dbReference type="NCBI Taxonomy" id="433924"/>
    <lineage>
        <taxon>Bacteria</taxon>
        <taxon>Pseudomonadati</taxon>
        <taxon>Pseudomonadota</taxon>
        <taxon>Betaproteobacteria</taxon>
        <taxon>Burkholderiales</taxon>
        <taxon>Comamonadaceae</taxon>
        <taxon>Pseudacidovorax</taxon>
    </lineage>
</organism>
<feature type="transmembrane region" description="Helical" evidence="3">
    <location>
        <begin position="137"/>
        <end position="154"/>
    </location>
</feature>
<dbReference type="PANTHER" id="PTHR45138">
    <property type="entry name" value="REGULATORY COMPONENTS OF SENSORY TRANSDUCTION SYSTEM"/>
    <property type="match status" value="1"/>
</dbReference>
<dbReference type="NCBIfam" id="TIGR00254">
    <property type="entry name" value="GGDEF"/>
    <property type="match status" value="1"/>
</dbReference>
<dbReference type="GO" id="GO:0043709">
    <property type="term" value="P:cell adhesion involved in single-species biofilm formation"/>
    <property type="evidence" value="ECO:0007669"/>
    <property type="project" value="TreeGrafter"/>
</dbReference>
<feature type="transmembrane region" description="Helical" evidence="3">
    <location>
        <begin position="45"/>
        <end position="68"/>
    </location>
</feature>
<dbReference type="EC" id="2.7.7.65" evidence="1"/>
<gene>
    <name evidence="5" type="ORF">DFR41_1027</name>
</gene>
<sequence length="389" mass="42284">MNDADPILRRRRVEALYDTVPVSGFMGLAGAAMLASVFWRPDRHALVMGWLVASCLPIFARMGLRLAYRRSRQRDDVGLRWVWASLVLMALTGLAWGIGLGWMLVHGEADEVPVVIGTALGAVAMTMTNMAYWQTHAAFQVPILGSLAVAVLIARPGFAHVLSVASVVLCLAQLAVARRMGRIYVDALRVSLDNERLAQDLATRSHALEQANFELELLSRADPLTGLANRRSYMEWLETVWARALREDTPLALLSVDVDRFKLYNDAHGHGAGDRCLQAVASALAHACRSEQDLAARPGGEEFAIVLPATPLRDAMQVAERVRQGVIDASRDAGWALPAGVTVSVGVACRHPRDGGGIEDLLREADQALYQAKDRGRNRVEAASVAVSV</sequence>
<comment type="catalytic activity">
    <reaction evidence="2">
        <text>2 GTP = 3',3'-c-di-GMP + 2 diphosphate</text>
        <dbReference type="Rhea" id="RHEA:24898"/>
        <dbReference type="ChEBI" id="CHEBI:33019"/>
        <dbReference type="ChEBI" id="CHEBI:37565"/>
        <dbReference type="ChEBI" id="CHEBI:58805"/>
        <dbReference type="EC" id="2.7.7.65"/>
    </reaction>
</comment>
<dbReference type="Pfam" id="PF00990">
    <property type="entry name" value="GGDEF"/>
    <property type="match status" value="1"/>
</dbReference>
<dbReference type="AlphaFoldDB" id="A0A370FJ06"/>
<evidence type="ECO:0000256" key="2">
    <source>
        <dbReference type="ARBA" id="ARBA00034247"/>
    </source>
</evidence>
<accession>A0A370FJ06</accession>
<keyword evidence="3" id="KW-0472">Membrane</keyword>
<dbReference type="Gene3D" id="3.30.70.270">
    <property type="match status" value="1"/>
</dbReference>
<dbReference type="Proteomes" id="UP000255265">
    <property type="component" value="Unassembled WGS sequence"/>
</dbReference>
<evidence type="ECO:0000259" key="4">
    <source>
        <dbReference type="PROSITE" id="PS50887"/>
    </source>
</evidence>
<dbReference type="PROSITE" id="PS50887">
    <property type="entry name" value="GGDEF"/>
    <property type="match status" value="1"/>
</dbReference>
<dbReference type="RefSeq" id="WP_017758404.1">
    <property type="nucleotide sequence ID" value="NZ_QQAV01000002.1"/>
</dbReference>
<dbReference type="FunFam" id="3.30.70.270:FF:000001">
    <property type="entry name" value="Diguanylate cyclase domain protein"/>
    <property type="match status" value="1"/>
</dbReference>
<proteinExistence type="predicted"/>
<evidence type="ECO:0000313" key="6">
    <source>
        <dbReference type="Proteomes" id="UP000255265"/>
    </source>
</evidence>
<feature type="transmembrane region" description="Helical" evidence="3">
    <location>
        <begin position="20"/>
        <end position="39"/>
    </location>
</feature>
<dbReference type="InterPro" id="IPR000160">
    <property type="entry name" value="GGDEF_dom"/>
</dbReference>
<protein>
    <recommendedName>
        <fullName evidence="1">diguanylate cyclase</fullName>
        <ecNumber evidence="1">2.7.7.65</ecNumber>
    </recommendedName>
</protein>
<dbReference type="InterPro" id="IPR029787">
    <property type="entry name" value="Nucleotide_cyclase"/>
</dbReference>
<keyword evidence="3" id="KW-1133">Transmembrane helix</keyword>
<feature type="transmembrane region" description="Helical" evidence="3">
    <location>
        <begin position="160"/>
        <end position="177"/>
    </location>
</feature>
<evidence type="ECO:0000313" key="5">
    <source>
        <dbReference type="EMBL" id="RDI26975.1"/>
    </source>
</evidence>
<feature type="domain" description="GGDEF" evidence="4">
    <location>
        <begin position="249"/>
        <end position="385"/>
    </location>
</feature>
<dbReference type="PANTHER" id="PTHR45138:SF9">
    <property type="entry name" value="DIGUANYLATE CYCLASE DGCM-RELATED"/>
    <property type="match status" value="1"/>
</dbReference>
<dbReference type="GO" id="GO:0005886">
    <property type="term" value="C:plasma membrane"/>
    <property type="evidence" value="ECO:0007669"/>
    <property type="project" value="TreeGrafter"/>
</dbReference>
<dbReference type="SMART" id="SM00267">
    <property type="entry name" value="GGDEF"/>
    <property type="match status" value="1"/>
</dbReference>
<reference evidence="5 6" key="1">
    <citation type="submission" date="2018-07" db="EMBL/GenBank/DDBJ databases">
        <title>Genomic Encyclopedia of Type Strains, Phase IV (KMG-IV): sequencing the most valuable type-strain genomes for metagenomic binning, comparative biology and taxonomic classification.</title>
        <authorList>
            <person name="Goeker M."/>
        </authorList>
    </citation>
    <scope>NUCLEOTIDE SEQUENCE [LARGE SCALE GENOMIC DNA]</scope>
    <source>
        <strain evidence="5 6">DSM 21352</strain>
    </source>
</reference>
<dbReference type="CDD" id="cd01949">
    <property type="entry name" value="GGDEF"/>
    <property type="match status" value="1"/>
</dbReference>
<keyword evidence="6" id="KW-1185">Reference proteome</keyword>
<keyword evidence="3" id="KW-0812">Transmembrane</keyword>
<dbReference type="EMBL" id="QQAV01000002">
    <property type="protein sequence ID" value="RDI26975.1"/>
    <property type="molecule type" value="Genomic_DNA"/>
</dbReference>
<dbReference type="OrthoDB" id="9813903at2"/>
<comment type="caution">
    <text evidence="5">The sequence shown here is derived from an EMBL/GenBank/DDBJ whole genome shotgun (WGS) entry which is preliminary data.</text>
</comment>
<dbReference type="GO" id="GO:1902201">
    <property type="term" value="P:negative regulation of bacterial-type flagellum-dependent cell motility"/>
    <property type="evidence" value="ECO:0007669"/>
    <property type="project" value="TreeGrafter"/>
</dbReference>
<dbReference type="InterPro" id="IPR043128">
    <property type="entry name" value="Rev_trsase/Diguanyl_cyclase"/>
</dbReference>
<dbReference type="SUPFAM" id="SSF55073">
    <property type="entry name" value="Nucleotide cyclase"/>
    <property type="match status" value="1"/>
</dbReference>